<dbReference type="EMBL" id="AJWJ01000479">
    <property type="protein sequence ID" value="KAF2070535.1"/>
    <property type="molecule type" value="Genomic_DNA"/>
</dbReference>
<feature type="non-terminal residue" evidence="3">
    <location>
        <position position="588"/>
    </location>
</feature>
<keyword evidence="4" id="KW-1185">Reference proteome</keyword>
<feature type="chain" id="PRO_5035258177" description="DUF7743 domain-containing protein" evidence="1">
    <location>
        <begin position="18"/>
        <end position="588"/>
    </location>
</feature>
<gene>
    <name evidence="3" type="ORF">CYY_008153</name>
</gene>
<evidence type="ECO:0000259" key="2">
    <source>
        <dbReference type="Pfam" id="PF24893"/>
    </source>
</evidence>
<reference evidence="3" key="1">
    <citation type="submission" date="2020-01" db="EMBL/GenBank/DDBJ databases">
        <title>Development of genomics and gene disruption for Polysphondylium violaceum indicates a role for the polyketide synthase stlB in stalk morphogenesis.</title>
        <authorList>
            <person name="Narita B."/>
            <person name="Kawabe Y."/>
            <person name="Kin K."/>
            <person name="Saito T."/>
            <person name="Gibbs R."/>
            <person name="Kuspa A."/>
            <person name="Muzny D."/>
            <person name="Queller D."/>
            <person name="Richards S."/>
            <person name="Strassman J."/>
            <person name="Sucgang R."/>
            <person name="Worley K."/>
            <person name="Schaap P."/>
        </authorList>
    </citation>
    <scope>NUCLEOTIDE SEQUENCE</scope>
    <source>
        <strain evidence="3">QSvi11</strain>
    </source>
</reference>
<keyword evidence="1" id="KW-0732">Signal</keyword>
<name>A0A8J4PPA5_9MYCE</name>
<dbReference type="AlphaFoldDB" id="A0A8J4PPA5"/>
<comment type="caution">
    <text evidence="3">The sequence shown here is derived from an EMBL/GenBank/DDBJ whole genome shotgun (WGS) entry which is preliminary data.</text>
</comment>
<feature type="signal peptide" evidence="1">
    <location>
        <begin position="1"/>
        <end position="17"/>
    </location>
</feature>
<evidence type="ECO:0000256" key="1">
    <source>
        <dbReference type="SAM" id="SignalP"/>
    </source>
</evidence>
<feature type="domain" description="DUF7743" evidence="2">
    <location>
        <begin position="436"/>
        <end position="535"/>
    </location>
</feature>
<dbReference type="Pfam" id="PF24893">
    <property type="entry name" value="DUF7743"/>
    <property type="match status" value="1"/>
</dbReference>
<evidence type="ECO:0000313" key="4">
    <source>
        <dbReference type="Proteomes" id="UP000695562"/>
    </source>
</evidence>
<organism evidence="3 4">
    <name type="scientific">Polysphondylium violaceum</name>
    <dbReference type="NCBI Taxonomy" id="133409"/>
    <lineage>
        <taxon>Eukaryota</taxon>
        <taxon>Amoebozoa</taxon>
        <taxon>Evosea</taxon>
        <taxon>Eumycetozoa</taxon>
        <taxon>Dictyostelia</taxon>
        <taxon>Dictyosteliales</taxon>
        <taxon>Dictyosteliaceae</taxon>
        <taxon>Polysphondylium</taxon>
    </lineage>
</organism>
<evidence type="ECO:0000313" key="3">
    <source>
        <dbReference type="EMBL" id="KAF2070535.1"/>
    </source>
</evidence>
<sequence>MWKLCIFIFCTIQLCLGLPSLSQVPTNQVLKSYMESSCAQKYLLHLTDVPEVDSPNFRELTNGNVMISVGNVFSKGPGDIYFTLDILQITSEGTYPINLSLEYPNGTFYDFGPVLEQECVSPPSTLTIKPFDDKLKIPRVYPENNMMVYSIVIENIDRALNIAPYEIDCGLGVYYCEIYGSSVWNQFDIFVDLKAAIVPKDVVTPITATLKGNVAYQFTIPPPLNSSFVTPTTVQTQTLTAAMAKYLPNYYSINTESAPLQEFSFIGFSSSARSTLSDLNSMVFYQDSTKKCSLHWNHLFRDRGLNFQGFSINNNQLVSSFPDPIEYVAYDSPKNYLSNTNAQLSLITTYNIFTIELYNLYNPKMNYVIGQGFGPYSEFKNNKYPMGFLGQNGKRFTFRFSFLVSKYYKGESGNLFYAGFGGLTSSTLSGQADSLTPDVIAPVIVDLKYAPLENGMIHIVCKVTDNLSGVVNIYFYDLSDNVITFMTLQNLVSGVSTDGSFEIVVNPLIYSTVTRVMIQDAAGNMDIFYSSDIYTLPNIPGWFGYAKLLDQIQPLFNDQYIGVSNINQITNLQFSENNLNLLQPKTIV</sequence>
<proteinExistence type="predicted"/>
<accession>A0A8J4PPA5</accession>
<dbReference type="InterPro" id="IPR056645">
    <property type="entry name" value="DUF7743"/>
</dbReference>
<protein>
    <recommendedName>
        <fullName evidence="2">DUF7743 domain-containing protein</fullName>
    </recommendedName>
</protein>
<dbReference type="Proteomes" id="UP000695562">
    <property type="component" value="Unassembled WGS sequence"/>
</dbReference>